<dbReference type="InterPro" id="IPR008921">
    <property type="entry name" value="DNA_pol3_clamp-load_cplx_C"/>
</dbReference>
<dbReference type="Gene3D" id="1.20.272.10">
    <property type="match status" value="1"/>
</dbReference>
<proteinExistence type="inferred from homology"/>
<feature type="domain" description="DNA polymerase III subunit delta C-terminal" evidence="11">
    <location>
        <begin position="223"/>
        <end position="313"/>
    </location>
</feature>
<keyword evidence="5" id="KW-0235">DNA replication</keyword>
<dbReference type="InterPro" id="IPR032780">
    <property type="entry name" value="DNA_pol3_delt_C"/>
</dbReference>
<evidence type="ECO:0000256" key="8">
    <source>
        <dbReference type="ARBA" id="ARBA00049244"/>
    </source>
</evidence>
<keyword evidence="4" id="KW-0548">Nucleotidyltransferase</keyword>
<comment type="catalytic activity">
    <reaction evidence="8">
        <text>DNA(n) + a 2'-deoxyribonucleoside 5'-triphosphate = DNA(n+1) + diphosphate</text>
        <dbReference type="Rhea" id="RHEA:22508"/>
        <dbReference type="Rhea" id="RHEA-COMP:17339"/>
        <dbReference type="Rhea" id="RHEA-COMP:17340"/>
        <dbReference type="ChEBI" id="CHEBI:33019"/>
        <dbReference type="ChEBI" id="CHEBI:61560"/>
        <dbReference type="ChEBI" id="CHEBI:173112"/>
        <dbReference type="EC" id="2.7.7.7"/>
    </reaction>
</comment>
<dbReference type="Gene3D" id="1.10.8.60">
    <property type="match status" value="1"/>
</dbReference>
<accession>A0ABM7MF69</accession>
<evidence type="ECO:0000259" key="10">
    <source>
        <dbReference type="Pfam" id="PF06144"/>
    </source>
</evidence>
<evidence type="ECO:0000313" key="13">
    <source>
        <dbReference type="Proteomes" id="UP001054820"/>
    </source>
</evidence>
<evidence type="ECO:0000256" key="9">
    <source>
        <dbReference type="NCBIfam" id="TIGR01128"/>
    </source>
</evidence>
<dbReference type="Pfam" id="PF06144">
    <property type="entry name" value="DNA_pol3_delta"/>
    <property type="match status" value="1"/>
</dbReference>
<comment type="similarity">
    <text evidence="7">Belongs to the DNA polymerase HolA subunit family.</text>
</comment>
<dbReference type="EMBL" id="AP024202">
    <property type="protein sequence ID" value="BCN94020.1"/>
    <property type="molecule type" value="Genomic_DNA"/>
</dbReference>
<evidence type="ECO:0000313" key="12">
    <source>
        <dbReference type="EMBL" id="BCN94020.1"/>
    </source>
</evidence>
<dbReference type="Gene3D" id="3.40.50.300">
    <property type="entry name" value="P-loop containing nucleotide triphosphate hydrolases"/>
    <property type="match status" value="1"/>
</dbReference>
<dbReference type="EC" id="2.7.7.7" evidence="1 9"/>
<evidence type="ECO:0000256" key="6">
    <source>
        <dbReference type="ARBA" id="ARBA00022932"/>
    </source>
</evidence>
<evidence type="ECO:0000256" key="4">
    <source>
        <dbReference type="ARBA" id="ARBA00022695"/>
    </source>
</evidence>
<evidence type="ECO:0000259" key="11">
    <source>
        <dbReference type="Pfam" id="PF14840"/>
    </source>
</evidence>
<evidence type="ECO:0000256" key="2">
    <source>
        <dbReference type="ARBA" id="ARBA00017703"/>
    </source>
</evidence>
<dbReference type="RefSeq" id="WP_237261501.1">
    <property type="nucleotide sequence ID" value="NZ_AP024202.1"/>
</dbReference>
<dbReference type="CDD" id="cd18138">
    <property type="entry name" value="HLD_clamp_pol_III_delta"/>
    <property type="match status" value="1"/>
</dbReference>
<dbReference type="PANTHER" id="PTHR34388">
    <property type="entry name" value="DNA POLYMERASE III SUBUNIT DELTA"/>
    <property type="match status" value="1"/>
</dbReference>
<evidence type="ECO:0000256" key="5">
    <source>
        <dbReference type="ARBA" id="ARBA00022705"/>
    </source>
</evidence>
<dbReference type="SUPFAM" id="SSF52540">
    <property type="entry name" value="P-loop containing nucleoside triphosphate hydrolases"/>
    <property type="match status" value="1"/>
</dbReference>
<protein>
    <recommendedName>
        <fullName evidence="2 9">DNA polymerase III subunit delta</fullName>
        <ecNumber evidence="1 9">2.7.7.7</ecNumber>
    </recommendedName>
</protein>
<keyword evidence="13" id="KW-1185">Reference proteome</keyword>
<dbReference type="InterPro" id="IPR010372">
    <property type="entry name" value="DNA_pol3_delta_N"/>
</dbReference>
<gene>
    <name evidence="12" type="primary">holA</name>
    <name evidence="12" type="ORF">THMIRHAM_18050</name>
</gene>
<sequence>MILASAFLNQVNSGSLAVKPIYLLYGEEPLFLRDSLDGLKKQLFSLGYMTSESYDVDANFDWQSLQMDTQAGSLFSESRMILINMPKGSPGRDGGKFFQDWCAYVQALPPEIVLVVLCERLDSRQVKAKWVTAIESAGLVVQAKPVPTNALPGWCQTQAQKQGLSLEPEAANLLADRVEGNLLAADQEITKLSLSLPAGSVITAQDILEHVVDQAHYQLFALATAMLNGNTAYSVQMLARLQQEGIEAPVILWLLSKELRQLIELSQLTQQISLNQAFQKCRIWQSRQGEYSSAMQRQGLQQWQALLKQALQIDMMIKGIKPTLNEREVWFGLADLVAKIAR</sequence>
<dbReference type="NCBIfam" id="TIGR01128">
    <property type="entry name" value="holA"/>
    <property type="match status" value="1"/>
</dbReference>
<dbReference type="Proteomes" id="UP001054820">
    <property type="component" value="Chromosome"/>
</dbReference>
<dbReference type="SUPFAM" id="SSF48019">
    <property type="entry name" value="post-AAA+ oligomerization domain-like"/>
    <property type="match status" value="1"/>
</dbReference>
<evidence type="ECO:0000256" key="1">
    <source>
        <dbReference type="ARBA" id="ARBA00012417"/>
    </source>
</evidence>
<keyword evidence="6" id="KW-0239">DNA-directed DNA polymerase</keyword>
<dbReference type="InterPro" id="IPR005790">
    <property type="entry name" value="DNA_polIII_delta"/>
</dbReference>
<feature type="domain" description="DNA polymerase III delta N-terminal" evidence="10">
    <location>
        <begin position="22"/>
        <end position="143"/>
    </location>
</feature>
<keyword evidence="3" id="KW-0808">Transferase</keyword>
<name>A0ABM7MF69_9GAMM</name>
<dbReference type="InterPro" id="IPR027417">
    <property type="entry name" value="P-loop_NTPase"/>
</dbReference>
<organism evidence="12 13">
    <name type="scientific">Thiomicrorhabdus immobilis</name>
    <dbReference type="NCBI Taxonomy" id="2791037"/>
    <lineage>
        <taxon>Bacteria</taxon>
        <taxon>Pseudomonadati</taxon>
        <taxon>Pseudomonadota</taxon>
        <taxon>Gammaproteobacteria</taxon>
        <taxon>Thiotrichales</taxon>
        <taxon>Piscirickettsiaceae</taxon>
        <taxon>Thiomicrorhabdus</taxon>
    </lineage>
</organism>
<dbReference type="PANTHER" id="PTHR34388:SF1">
    <property type="entry name" value="DNA POLYMERASE III SUBUNIT DELTA"/>
    <property type="match status" value="1"/>
</dbReference>
<reference evidence="12" key="1">
    <citation type="journal article" date="2022" name="Arch. Microbiol.">
        <title>Thiomicrorhabdus immobilis sp. nov., a mesophilic sulfur-oxidizing bacterium isolated from sediment of a brackish lake in northern Japan.</title>
        <authorList>
            <person name="Kojima H."/>
            <person name="Mochizuki J."/>
            <person name="Kanda M."/>
            <person name="Watanabe T."/>
            <person name="Fukui M."/>
        </authorList>
    </citation>
    <scope>NUCLEOTIDE SEQUENCE</scope>
    <source>
        <strain evidence="12">Am19</strain>
    </source>
</reference>
<dbReference type="Pfam" id="PF14840">
    <property type="entry name" value="DNA_pol3_delt_C"/>
    <property type="match status" value="1"/>
</dbReference>
<evidence type="ECO:0000256" key="7">
    <source>
        <dbReference type="ARBA" id="ARBA00034754"/>
    </source>
</evidence>
<evidence type="ECO:0000256" key="3">
    <source>
        <dbReference type="ARBA" id="ARBA00022679"/>
    </source>
</evidence>